<dbReference type="NCBIfam" id="TIGR02795">
    <property type="entry name" value="tol_pal_ybgF"/>
    <property type="match status" value="1"/>
</dbReference>
<dbReference type="AlphaFoldDB" id="A0A557SDN5"/>
<dbReference type="InterPro" id="IPR032519">
    <property type="entry name" value="YbgF_tri"/>
</dbReference>
<comment type="similarity">
    <text evidence="2">Belongs to the CpoB family.</text>
</comment>
<dbReference type="InterPro" id="IPR014162">
    <property type="entry name" value="CpoB_C"/>
</dbReference>
<dbReference type="InterPro" id="IPR034706">
    <property type="entry name" value="CpoB"/>
</dbReference>
<evidence type="ECO:0000256" key="3">
    <source>
        <dbReference type="SAM" id="MobiDB-lite"/>
    </source>
</evidence>
<sequence precursor="true">MFSKFPQSLLIALFLIAPMGTLQAQQKAAKLTPEQEQSRKIELLERKVSAMSDLLLQVDALQREVQQLRGEIEVQNHAMDALKKRQRDLYLDVDQRLNQLSHGSGSTPVLAPQNALADTEPAAPAAGPAPVADSNPDDAKPPLQDANNSQVPPQSQPAIAAPIDTVAEEAAYKAAFGLLMQRRYGEARQAFQDFLGRYKEGSYADNAQYWLAEASYVTRDFDRALVDFQTVISDYPNSSKVPDAMLKSSFIHYEKKQWAESRDLLQRLVTLYPSSTASRLATKRLDRLQAEGH</sequence>
<dbReference type="Proteomes" id="UP000316649">
    <property type="component" value="Unassembled WGS sequence"/>
</dbReference>
<evidence type="ECO:0000259" key="4">
    <source>
        <dbReference type="Pfam" id="PF13525"/>
    </source>
</evidence>
<dbReference type="GO" id="GO:0043093">
    <property type="term" value="P:FtsZ-dependent cytokinesis"/>
    <property type="evidence" value="ECO:0007669"/>
    <property type="project" value="UniProtKB-UniRule"/>
</dbReference>
<dbReference type="OrthoDB" id="9768142at2"/>
<feature type="region of interest" description="Disordered" evidence="3">
    <location>
        <begin position="102"/>
        <end position="156"/>
    </location>
</feature>
<dbReference type="InterPro" id="IPR011990">
    <property type="entry name" value="TPR-like_helical_dom_sf"/>
</dbReference>
<keyword evidence="1 2" id="KW-0732">Signal</keyword>
<reference evidence="6 7" key="1">
    <citation type="submission" date="2019-07" db="EMBL/GenBank/DDBJ databases">
        <title>The pathways for chlorine oxyanion respiration interact through the shared metabolite chlorate.</title>
        <authorList>
            <person name="Barnum T.P."/>
            <person name="Cheng Y."/>
            <person name="Hill K.A."/>
            <person name="Lucas L.N."/>
            <person name="Carlson H.K."/>
            <person name="Coates J.D."/>
        </authorList>
    </citation>
    <scope>NUCLEOTIDE SEQUENCE [LARGE SCALE GENOMIC DNA]</scope>
    <source>
        <strain evidence="6 7">BK-1</strain>
    </source>
</reference>
<feature type="compositionally biased region" description="Low complexity" evidence="3">
    <location>
        <begin position="115"/>
        <end position="132"/>
    </location>
</feature>
<evidence type="ECO:0000259" key="5">
    <source>
        <dbReference type="Pfam" id="PF16331"/>
    </source>
</evidence>
<keyword evidence="7" id="KW-1185">Reference proteome</keyword>
<gene>
    <name evidence="6" type="primary">ybgF</name>
    <name evidence="2" type="synonym">cpoB</name>
    <name evidence="6" type="ORF">FHP88_08560</name>
</gene>
<comment type="subcellular location">
    <subcellularLocation>
        <location evidence="2">Periplasm</location>
    </subcellularLocation>
</comment>
<name>A0A557SDN5_9GAMM</name>
<protein>
    <recommendedName>
        <fullName evidence="2">Cell division coordinator CpoB</fullName>
    </recommendedName>
</protein>
<proteinExistence type="inferred from homology"/>
<dbReference type="Pfam" id="PF13525">
    <property type="entry name" value="YfiO"/>
    <property type="match status" value="1"/>
</dbReference>
<evidence type="ECO:0000313" key="7">
    <source>
        <dbReference type="Proteomes" id="UP000316649"/>
    </source>
</evidence>
<dbReference type="InterPro" id="IPR039565">
    <property type="entry name" value="BamD-like"/>
</dbReference>
<keyword evidence="2" id="KW-0175">Coiled coil</keyword>
<dbReference type="Pfam" id="PF16331">
    <property type="entry name" value="TolA_bind_tri"/>
    <property type="match status" value="1"/>
</dbReference>
<accession>A0A557SDN5</accession>
<dbReference type="GO" id="GO:0070206">
    <property type="term" value="P:protein trimerization"/>
    <property type="evidence" value="ECO:0007669"/>
    <property type="project" value="InterPro"/>
</dbReference>
<dbReference type="GO" id="GO:0030288">
    <property type="term" value="C:outer membrane-bounded periplasmic space"/>
    <property type="evidence" value="ECO:0007669"/>
    <property type="project" value="UniProtKB-UniRule"/>
</dbReference>
<feature type="coiled-coil region" evidence="2">
    <location>
        <begin position="44"/>
        <end position="85"/>
    </location>
</feature>
<keyword evidence="2" id="KW-0131">Cell cycle</keyword>
<keyword evidence="2" id="KW-0574">Periplasm</keyword>
<dbReference type="EMBL" id="VMNH01000008">
    <property type="protein sequence ID" value="TVO75535.1"/>
    <property type="molecule type" value="Genomic_DNA"/>
</dbReference>
<comment type="function">
    <text evidence="2">Mediates coordination of peptidoglycan synthesis and outer membrane constriction during cell division.</text>
</comment>
<feature type="signal peptide" evidence="2">
    <location>
        <begin position="1"/>
        <end position="24"/>
    </location>
</feature>
<evidence type="ECO:0000256" key="1">
    <source>
        <dbReference type="ARBA" id="ARBA00022729"/>
    </source>
</evidence>
<feature type="domain" description="YbgF trimerisation" evidence="5">
    <location>
        <begin position="40"/>
        <end position="105"/>
    </location>
</feature>
<evidence type="ECO:0000313" key="6">
    <source>
        <dbReference type="EMBL" id="TVO75535.1"/>
    </source>
</evidence>
<keyword evidence="2" id="KW-0132">Cell division</keyword>
<comment type="caution">
    <text evidence="6">The sequence shown here is derived from an EMBL/GenBank/DDBJ whole genome shotgun (WGS) entry which is preliminary data.</text>
</comment>
<dbReference type="RefSeq" id="WP_144358625.1">
    <property type="nucleotide sequence ID" value="NZ_VMNH01000008.1"/>
</dbReference>
<dbReference type="Gene3D" id="1.25.40.10">
    <property type="entry name" value="Tetratricopeptide repeat domain"/>
    <property type="match status" value="1"/>
</dbReference>
<dbReference type="SUPFAM" id="SSF48452">
    <property type="entry name" value="TPR-like"/>
    <property type="match status" value="1"/>
</dbReference>
<feature type="domain" description="Outer membrane lipoprotein BamD-like" evidence="4">
    <location>
        <begin position="168"/>
        <end position="288"/>
    </location>
</feature>
<organism evidence="6 7">
    <name type="scientific">Sedimenticola selenatireducens</name>
    <dbReference type="NCBI Taxonomy" id="191960"/>
    <lineage>
        <taxon>Bacteria</taxon>
        <taxon>Pseudomonadati</taxon>
        <taxon>Pseudomonadota</taxon>
        <taxon>Gammaproteobacteria</taxon>
        <taxon>Chromatiales</taxon>
        <taxon>Sedimenticolaceae</taxon>
        <taxon>Sedimenticola</taxon>
    </lineage>
</organism>
<feature type="chain" id="PRO_5022273298" description="Cell division coordinator CpoB" evidence="2">
    <location>
        <begin position="25"/>
        <end position="293"/>
    </location>
</feature>
<dbReference type="HAMAP" id="MF_02066">
    <property type="entry name" value="CpoB"/>
    <property type="match status" value="1"/>
</dbReference>
<dbReference type="Gene3D" id="1.20.5.110">
    <property type="match status" value="1"/>
</dbReference>
<evidence type="ECO:0000256" key="2">
    <source>
        <dbReference type="HAMAP-Rule" id="MF_02066"/>
    </source>
</evidence>